<feature type="compositionally biased region" description="Low complexity" evidence="7">
    <location>
        <begin position="139"/>
        <end position="160"/>
    </location>
</feature>
<feature type="region of interest" description="Disordered" evidence="7">
    <location>
        <begin position="1"/>
        <end position="106"/>
    </location>
</feature>
<dbReference type="Bgee" id="ENSOANG00000003162">
    <property type="expression patterns" value="Expressed in testis and 1 other cell type or tissue"/>
</dbReference>
<evidence type="ECO:0000256" key="3">
    <source>
        <dbReference type="ARBA" id="ARBA00022553"/>
    </source>
</evidence>
<dbReference type="InParanoid" id="A0A6I8N4G4"/>
<feature type="compositionally biased region" description="Basic and acidic residues" evidence="7">
    <location>
        <begin position="1"/>
        <end position="11"/>
    </location>
</feature>
<dbReference type="InterPro" id="IPR046328">
    <property type="entry name" value="ETS_fam"/>
</dbReference>
<dbReference type="Proteomes" id="UP000002279">
    <property type="component" value="Chromosome 11"/>
</dbReference>
<dbReference type="PROSITE" id="PS00346">
    <property type="entry name" value="ETS_DOMAIN_2"/>
    <property type="match status" value="1"/>
</dbReference>
<reference evidence="9" key="2">
    <citation type="submission" date="2025-08" db="UniProtKB">
        <authorList>
            <consortium name="Ensembl"/>
        </authorList>
    </citation>
    <scope>IDENTIFICATION</scope>
    <source>
        <strain evidence="9">Glennie</strain>
    </source>
</reference>
<dbReference type="Gene3D" id="1.10.10.10">
    <property type="entry name" value="Winged helix-like DNA-binding domain superfamily/Winged helix DNA-binding domain"/>
    <property type="match status" value="1"/>
</dbReference>
<dbReference type="SMART" id="SM00413">
    <property type="entry name" value="ETS"/>
    <property type="match status" value="1"/>
</dbReference>
<dbReference type="OMA" id="MARDAPI"/>
<dbReference type="GO" id="GO:0000978">
    <property type="term" value="F:RNA polymerase II cis-regulatory region sequence-specific DNA binding"/>
    <property type="evidence" value="ECO:0007669"/>
    <property type="project" value="Ensembl"/>
</dbReference>
<feature type="region of interest" description="Disordered" evidence="7">
    <location>
        <begin position="275"/>
        <end position="326"/>
    </location>
</feature>
<protein>
    <submittedName>
        <fullName evidence="9">ETS variant transcription factor 4</fullName>
    </submittedName>
</protein>
<evidence type="ECO:0000256" key="1">
    <source>
        <dbReference type="ARBA" id="ARBA00004123"/>
    </source>
</evidence>
<gene>
    <name evidence="9" type="primary">ETV4</name>
</gene>
<feature type="compositionally biased region" description="Pro residues" evidence="7">
    <location>
        <begin position="296"/>
        <end position="305"/>
    </location>
</feature>
<reference evidence="9" key="3">
    <citation type="submission" date="2025-09" db="UniProtKB">
        <authorList>
            <consortium name="Ensembl"/>
        </authorList>
    </citation>
    <scope>IDENTIFICATION</scope>
    <source>
        <strain evidence="9">Glennie</strain>
    </source>
</reference>
<dbReference type="InterPro" id="IPR036388">
    <property type="entry name" value="WH-like_DNA-bd_sf"/>
</dbReference>
<comment type="similarity">
    <text evidence="2 6">Belongs to the ETS family.</text>
</comment>
<dbReference type="Pfam" id="PF04621">
    <property type="entry name" value="ETS_PEA3_N"/>
    <property type="match status" value="1"/>
</dbReference>
<dbReference type="GO" id="GO:0006357">
    <property type="term" value="P:regulation of transcription by RNA polymerase II"/>
    <property type="evidence" value="ECO:0000318"/>
    <property type="project" value="GO_Central"/>
</dbReference>
<sequence length="469" mass="51364">MNKSATDRDSPCHLTGLQSDRGRRTDKNNGNKHPTPLPGMQWVPQRCTPTPPPRLSLSPAQVPDSDEQFVPDFHAENLAFHSPPPAKIKEEPQSPRPDPTPTCSRCPLTIRHGEPCLYPSAYEFPRQLSSRSPPPQPFPRAQRSFLRPQSSPQALPLSSRGYLLPHSAAFQQPLESGRPFPSAPGRGREPPIPYRRQLPEACPPHATQTFKQELPDPAYGQGGAADTGGSGHRGPGYPPGVLIKQEQMDYSYDADVSGCPTAYLDADGFLGTSLPGGGSGAVRDGTRVSPLTDTPSSPPSPPPGPTLGSVGDPRLEGAPGREGPPCQRRGSLQLWQFLVTLLDDPAHGRLIAWTGRGMEFKLIEPEEVARLWGVQKNRPAMNYDKLSRSLRYYYEKGIMQKVAGERYVYKFVCEPESLFALAFPDPQRPALKPEFERTVSEEDTVPLSHLDEGPPFLPELGPKVGGFPY</sequence>
<dbReference type="GO" id="GO:0001228">
    <property type="term" value="F:DNA-binding transcription activator activity, RNA polymerase II-specific"/>
    <property type="evidence" value="ECO:0007669"/>
    <property type="project" value="Ensembl"/>
</dbReference>
<evidence type="ECO:0000259" key="8">
    <source>
        <dbReference type="PROSITE" id="PS50061"/>
    </source>
</evidence>
<dbReference type="PRINTS" id="PR00454">
    <property type="entry name" value="ETSDOMAIN"/>
</dbReference>
<dbReference type="GO" id="GO:0005694">
    <property type="term" value="C:chromosome"/>
    <property type="evidence" value="ECO:0007669"/>
    <property type="project" value="Ensembl"/>
</dbReference>
<name>A0A6I8N4G4_ORNAN</name>
<dbReference type="PROSITE" id="PS50061">
    <property type="entry name" value="ETS_DOMAIN_3"/>
    <property type="match status" value="1"/>
</dbReference>
<keyword evidence="3" id="KW-0597">Phosphoprotein</keyword>
<evidence type="ECO:0000313" key="10">
    <source>
        <dbReference type="Proteomes" id="UP000002279"/>
    </source>
</evidence>
<feature type="region of interest" description="Disordered" evidence="7">
    <location>
        <begin position="125"/>
        <end position="240"/>
    </location>
</feature>
<evidence type="ECO:0000313" key="9">
    <source>
        <dbReference type="Ensembl" id="ENSOANP00000036024.1"/>
    </source>
</evidence>
<dbReference type="FunFam" id="1.10.10.10:FF:000121">
    <property type="entry name" value="ETS translocation variant 5"/>
    <property type="match status" value="1"/>
</dbReference>
<comment type="subcellular location">
    <subcellularLocation>
        <location evidence="1 6">Nucleus</location>
    </subcellularLocation>
</comment>
<dbReference type="SUPFAM" id="SSF46785">
    <property type="entry name" value="Winged helix' DNA-binding domain"/>
    <property type="match status" value="1"/>
</dbReference>
<keyword evidence="4 6" id="KW-0238">DNA-binding</keyword>
<feature type="domain" description="ETS" evidence="8">
    <location>
        <begin position="332"/>
        <end position="412"/>
    </location>
</feature>
<evidence type="ECO:0000256" key="5">
    <source>
        <dbReference type="ARBA" id="ARBA00023242"/>
    </source>
</evidence>
<dbReference type="GeneTree" id="ENSGT00940000158142"/>
<feature type="compositionally biased region" description="Basic and acidic residues" evidence="7">
    <location>
        <begin position="20"/>
        <end position="29"/>
    </location>
</feature>
<dbReference type="InterPro" id="IPR036390">
    <property type="entry name" value="WH_DNA-bd_sf"/>
</dbReference>
<dbReference type="FunCoup" id="A0A6I8N4G4">
    <property type="interactions" value="1062"/>
</dbReference>
<accession>A0A6I8N4G4</accession>
<dbReference type="InterPro" id="IPR000418">
    <property type="entry name" value="Ets_dom"/>
</dbReference>
<dbReference type="Pfam" id="PF00178">
    <property type="entry name" value="Ets"/>
    <property type="match status" value="1"/>
</dbReference>
<evidence type="ECO:0000256" key="2">
    <source>
        <dbReference type="ARBA" id="ARBA00005562"/>
    </source>
</evidence>
<keyword evidence="5 6" id="KW-0539">Nucleus</keyword>
<evidence type="ECO:0000256" key="7">
    <source>
        <dbReference type="SAM" id="MobiDB-lite"/>
    </source>
</evidence>
<evidence type="ECO:0000256" key="6">
    <source>
        <dbReference type="RuleBase" id="RU004019"/>
    </source>
</evidence>
<dbReference type="PROSITE" id="PS00345">
    <property type="entry name" value="ETS_DOMAIN_1"/>
    <property type="match status" value="1"/>
</dbReference>
<proteinExistence type="inferred from homology"/>
<keyword evidence="10" id="KW-1185">Reference proteome</keyword>
<dbReference type="GO" id="GO:0005634">
    <property type="term" value="C:nucleus"/>
    <property type="evidence" value="ECO:0000318"/>
    <property type="project" value="GO_Central"/>
</dbReference>
<dbReference type="PANTHER" id="PTHR11849">
    <property type="entry name" value="ETS"/>
    <property type="match status" value="1"/>
</dbReference>
<dbReference type="PANTHER" id="PTHR11849:SF181">
    <property type="entry name" value="ETS TRANSLOCATION VARIANT 4"/>
    <property type="match status" value="1"/>
</dbReference>
<organism evidence="9 10">
    <name type="scientific">Ornithorhynchus anatinus</name>
    <name type="common">Duckbill platypus</name>
    <dbReference type="NCBI Taxonomy" id="9258"/>
    <lineage>
        <taxon>Eukaryota</taxon>
        <taxon>Metazoa</taxon>
        <taxon>Chordata</taxon>
        <taxon>Craniata</taxon>
        <taxon>Vertebrata</taxon>
        <taxon>Euteleostomi</taxon>
        <taxon>Mammalia</taxon>
        <taxon>Monotremata</taxon>
        <taxon>Ornithorhynchidae</taxon>
        <taxon>Ornithorhynchus</taxon>
    </lineage>
</organism>
<dbReference type="GO" id="GO:0045618">
    <property type="term" value="P:positive regulation of keratinocyte differentiation"/>
    <property type="evidence" value="ECO:0007669"/>
    <property type="project" value="Ensembl"/>
</dbReference>
<dbReference type="GO" id="GO:0005730">
    <property type="term" value="C:nucleolus"/>
    <property type="evidence" value="ECO:0007669"/>
    <property type="project" value="Ensembl"/>
</dbReference>
<feature type="compositionally biased region" description="Gly residues" evidence="7">
    <location>
        <begin position="220"/>
        <end position="234"/>
    </location>
</feature>
<dbReference type="GO" id="GO:0030154">
    <property type="term" value="P:cell differentiation"/>
    <property type="evidence" value="ECO:0000318"/>
    <property type="project" value="GO_Central"/>
</dbReference>
<dbReference type="Ensembl" id="ENSOANT00000062586.1">
    <property type="protein sequence ID" value="ENSOANP00000036024.1"/>
    <property type="gene ID" value="ENSOANG00000003162.4"/>
</dbReference>
<dbReference type="GO" id="GO:0000981">
    <property type="term" value="F:DNA-binding transcription factor activity, RNA polymerase II-specific"/>
    <property type="evidence" value="ECO:0000318"/>
    <property type="project" value="GO_Central"/>
</dbReference>
<reference evidence="9 10" key="1">
    <citation type="journal article" date="2008" name="Nature">
        <title>Genome analysis of the platypus reveals unique signatures of evolution.</title>
        <authorList>
            <person name="Warren W.C."/>
            <person name="Hillier L.W."/>
            <person name="Marshall Graves J.A."/>
            <person name="Birney E."/>
            <person name="Ponting C.P."/>
            <person name="Grutzner F."/>
            <person name="Belov K."/>
            <person name="Miller W."/>
            <person name="Clarke L."/>
            <person name="Chinwalla A.T."/>
            <person name="Yang S.P."/>
            <person name="Heger A."/>
            <person name="Locke D.P."/>
            <person name="Miethke P."/>
            <person name="Waters P.D."/>
            <person name="Veyrunes F."/>
            <person name="Fulton L."/>
            <person name="Fulton B."/>
            <person name="Graves T."/>
            <person name="Wallis J."/>
            <person name="Puente X.S."/>
            <person name="Lopez-Otin C."/>
            <person name="Ordonez G.R."/>
            <person name="Eichler E.E."/>
            <person name="Chen L."/>
            <person name="Cheng Z."/>
            <person name="Deakin J.E."/>
            <person name="Alsop A."/>
            <person name="Thompson K."/>
            <person name="Kirby P."/>
            <person name="Papenfuss A.T."/>
            <person name="Wakefield M.J."/>
            <person name="Olender T."/>
            <person name="Lancet D."/>
            <person name="Huttley G.A."/>
            <person name="Smit A.F."/>
            <person name="Pask A."/>
            <person name="Temple-Smith P."/>
            <person name="Batzer M.A."/>
            <person name="Walker J.A."/>
            <person name="Konkel M.K."/>
            <person name="Harris R.S."/>
            <person name="Whittington C.M."/>
            <person name="Wong E.S."/>
            <person name="Gemmell N.J."/>
            <person name="Buschiazzo E."/>
            <person name="Vargas Jentzsch I.M."/>
            <person name="Merkel A."/>
            <person name="Schmitz J."/>
            <person name="Zemann A."/>
            <person name="Churakov G."/>
            <person name="Kriegs J.O."/>
            <person name="Brosius J."/>
            <person name="Murchison E.P."/>
            <person name="Sachidanandam R."/>
            <person name="Smith C."/>
            <person name="Hannon G.J."/>
            <person name="Tsend-Ayush E."/>
            <person name="McMillan D."/>
            <person name="Attenborough R."/>
            <person name="Rens W."/>
            <person name="Ferguson-Smith M."/>
            <person name="Lefevre C.M."/>
            <person name="Sharp J.A."/>
            <person name="Nicholas K.R."/>
            <person name="Ray D.A."/>
            <person name="Kube M."/>
            <person name="Reinhardt R."/>
            <person name="Pringle T.H."/>
            <person name="Taylor J."/>
            <person name="Jones R.C."/>
            <person name="Nixon B."/>
            <person name="Dacheux J.L."/>
            <person name="Niwa H."/>
            <person name="Sekita Y."/>
            <person name="Huang X."/>
            <person name="Stark A."/>
            <person name="Kheradpour P."/>
            <person name="Kellis M."/>
            <person name="Flicek P."/>
            <person name="Chen Y."/>
            <person name="Webber C."/>
            <person name="Hardison R."/>
            <person name="Nelson J."/>
            <person name="Hallsworth-Pepin K."/>
            <person name="Delehaunty K."/>
            <person name="Markovic C."/>
            <person name="Minx P."/>
            <person name="Feng Y."/>
            <person name="Kremitzki C."/>
            <person name="Mitreva M."/>
            <person name="Glasscock J."/>
            <person name="Wylie T."/>
            <person name="Wohldmann P."/>
            <person name="Thiru P."/>
            <person name="Nhan M.N."/>
            <person name="Pohl C.S."/>
            <person name="Smith S.M."/>
            <person name="Hou S."/>
            <person name="Nefedov M."/>
            <person name="de Jong P.J."/>
            <person name="Renfree M.B."/>
            <person name="Mardis E.R."/>
            <person name="Wilson R.K."/>
        </authorList>
    </citation>
    <scope>NUCLEOTIDE SEQUENCE [LARGE SCALE GENOMIC DNA]</scope>
    <source>
        <strain evidence="9 10">Glennie</strain>
    </source>
</reference>
<evidence type="ECO:0000256" key="4">
    <source>
        <dbReference type="ARBA" id="ARBA00023125"/>
    </source>
</evidence>
<dbReference type="InterPro" id="IPR006715">
    <property type="entry name" value="ETS_PEA3_N"/>
</dbReference>
<dbReference type="AlphaFoldDB" id="A0A6I8N4G4"/>